<evidence type="ECO:0000313" key="1">
    <source>
        <dbReference type="EnsemblPlants" id="ORUFI06G17260.1"/>
    </source>
</evidence>
<dbReference type="Gramene" id="ORUFI06G17260.1">
    <property type="protein sequence ID" value="ORUFI06G17260.1"/>
    <property type="gene ID" value="ORUFI06G17260"/>
</dbReference>
<dbReference type="AlphaFoldDB" id="A0A0E0PYE5"/>
<reference evidence="2" key="1">
    <citation type="submission" date="2013-06" db="EMBL/GenBank/DDBJ databases">
        <authorList>
            <person name="Zhao Q."/>
        </authorList>
    </citation>
    <scope>NUCLEOTIDE SEQUENCE</scope>
    <source>
        <strain evidence="2">cv. W1943</strain>
    </source>
</reference>
<accession>A0A0E0PYE5</accession>
<protein>
    <submittedName>
        <fullName evidence="1">Uncharacterized protein</fullName>
    </submittedName>
</protein>
<organism evidence="1 2">
    <name type="scientific">Oryza rufipogon</name>
    <name type="common">Brownbeard rice</name>
    <name type="synonym">Asian wild rice</name>
    <dbReference type="NCBI Taxonomy" id="4529"/>
    <lineage>
        <taxon>Eukaryota</taxon>
        <taxon>Viridiplantae</taxon>
        <taxon>Streptophyta</taxon>
        <taxon>Embryophyta</taxon>
        <taxon>Tracheophyta</taxon>
        <taxon>Spermatophyta</taxon>
        <taxon>Magnoliopsida</taxon>
        <taxon>Liliopsida</taxon>
        <taxon>Poales</taxon>
        <taxon>Poaceae</taxon>
        <taxon>BOP clade</taxon>
        <taxon>Oryzoideae</taxon>
        <taxon>Oryzeae</taxon>
        <taxon>Oryzinae</taxon>
        <taxon>Oryza</taxon>
    </lineage>
</organism>
<name>A0A0E0PYE5_ORYRU</name>
<proteinExistence type="predicted"/>
<dbReference type="EnsemblPlants" id="ORUFI06G17260.1">
    <property type="protein sequence ID" value="ORUFI06G17260.1"/>
    <property type="gene ID" value="ORUFI06G17260"/>
</dbReference>
<keyword evidence="2" id="KW-1185">Reference proteome</keyword>
<evidence type="ECO:0000313" key="2">
    <source>
        <dbReference type="Proteomes" id="UP000008022"/>
    </source>
</evidence>
<dbReference type="HOGENOM" id="CLU_3428763_0_0_1"/>
<dbReference type="Proteomes" id="UP000008022">
    <property type="component" value="Unassembled WGS sequence"/>
</dbReference>
<sequence length="20" mass="2363">MESYSRGEYDGAMVWLAKLR</sequence>
<reference evidence="1" key="2">
    <citation type="submission" date="2015-06" db="UniProtKB">
        <authorList>
            <consortium name="EnsemblPlants"/>
        </authorList>
    </citation>
    <scope>IDENTIFICATION</scope>
</reference>